<organism evidence="1 2">
    <name type="scientific">Chlamydomonas eustigma</name>
    <dbReference type="NCBI Taxonomy" id="1157962"/>
    <lineage>
        <taxon>Eukaryota</taxon>
        <taxon>Viridiplantae</taxon>
        <taxon>Chlorophyta</taxon>
        <taxon>core chlorophytes</taxon>
        <taxon>Chlorophyceae</taxon>
        <taxon>CS clade</taxon>
        <taxon>Chlamydomonadales</taxon>
        <taxon>Chlamydomonadaceae</taxon>
        <taxon>Chlamydomonas</taxon>
    </lineage>
</organism>
<keyword evidence="2" id="KW-1185">Reference proteome</keyword>
<accession>A0A250XAX1</accession>
<dbReference type="Proteomes" id="UP000232323">
    <property type="component" value="Unassembled WGS sequence"/>
</dbReference>
<evidence type="ECO:0000313" key="1">
    <source>
        <dbReference type="EMBL" id="GAX80186.1"/>
    </source>
</evidence>
<name>A0A250XAX1_9CHLO</name>
<dbReference type="EMBL" id="BEGY01000049">
    <property type="protein sequence ID" value="GAX80186.1"/>
    <property type="molecule type" value="Genomic_DNA"/>
</dbReference>
<dbReference type="AlphaFoldDB" id="A0A250XAX1"/>
<proteinExistence type="predicted"/>
<evidence type="ECO:0000313" key="2">
    <source>
        <dbReference type="Proteomes" id="UP000232323"/>
    </source>
</evidence>
<sequence length="177" mass="19077">MIGIQQKPGCFQRRSTKGLNNSGPCQLSLASDYNITSTSHQGGYRYNLRTSTCKSAAHSAAAAMLSTLASMAVHCPSVTASDIPSDMKTLPLQPIHVVVTVKSRDDALAVGQSPTLFLTARPANSKYPFASFKEALDWSSTQAPSKDICLGQEKDLLIGPQQYEELSKVLKGQDETR</sequence>
<protein>
    <submittedName>
        <fullName evidence="1">Uncharacterized protein</fullName>
    </submittedName>
</protein>
<reference evidence="1 2" key="1">
    <citation type="submission" date="2017-08" db="EMBL/GenBank/DDBJ databases">
        <title>Acidophilic green algal genome provides insights into adaptation to an acidic environment.</title>
        <authorList>
            <person name="Hirooka S."/>
            <person name="Hirose Y."/>
            <person name="Kanesaki Y."/>
            <person name="Higuchi S."/>
            <person name="Fujiwara T."/>
            <person name="Onuma R."/>
            <person name="Era A."/>
            <person name="Ohbayashi R."/>
            <person name="Uzuka A."/>
            <person name="Nozaki H."/>
            <person name="Yoshikawa H."/>
            <person name="Miyagishima S.Y."/>
        </authorList>
    </citation>
    <scope>NUCLEOTIDE SEQUENCE [LARGE SCALE GENOMIC DNA]</scope>
    <source>
        <strain evidence="1 2">NIES-2499</strain>
    </source>
</reference>
<gene>
    <name evidence="1" type="ORF">CEUSTIGMA_g7624.t1</name>
</gene>
<comment type="caution">
    <text evidence="1">The sequence shown here is derived from an EMBL/GenBank/DDBJ whole genome shotgun (WGS) entry which is preliminary data.</text>
</comment>